<dbReference type="OrthoDB" id="5483347at2"/>
<evidence type="ECO:0000313" key="2">
    <source>
        <dbReference type="EMBL" id="ABF90986.1"/>
    </source>
</evidence>
<dbReference type="RefSeq" id="WP_011552621.1">
    <property type="nucleotide sequence ID" value="NC_008095.1"/>
</dbReference>
<gene>
    <name evidence="2" type="ordered locus">MXAN_2551</name>
</gene>
<organism evidence="2 3">
    <name type="scientific">Myxococcus xanthus (strain DK1622)</name>
    <dbReference type="NCBI Taxonomy" id="246197"/>
    <lineage>
        <taxon>Bacteria</taxon>
        <taxon>Pseudomonadati</taxon>
        <taxon>Myxococcota</taxon>
        <taxon>Myxococcia</taxon>
        <taxon>Myxococcales</taxon>
        <taxon>Cystobacterineae</taxon>
        <taxon>Myxococcaceae</taxon>
        <taxon>Myxococcus</taxon>
    </lineage>
</organism>
<evidence type="ECO:0000313" key="3">
    <source>
        <dbReference type="Proteomes" id="UP000002402"/>
    </source>
</evidence>
<dbReference type="Proteomes" id="UP000002402">
    <property type="component" value="Chromosome"/>
</dbReference>
<feature type="chain" id="PRO_5004188335" evidence="1">
    <location>
        <begin position="19"/>
        <end position="711"/>
    </location>
</feature>
<dbReference type="SUPFAM" id="SSF63829">
    <property type="entry name" value="Calcium-dependent phosphotriesterase"/>
    <property type="match status" value="1"/>
</dbReference>
<accession>Q1D9A3</accession>
<name>Q1D9A3_MYXXD</name>
<dbReference type="eggNOG" id="COG4447">
    <property type="taxonomic scope" value="Bacteria"/>
</dbReference>
<dbReference type="HOGENOM" id="CLU_027067_0_0_7"/>
<keyword evidence="3" id="KW-1185">Reference proteome</keyword>
<dbReference type="GeneID" id="41359929"/>
<evidence type="ECO:0000256" key="1">
    <source>
        <dbReference type="SAM" id="SignalP"/>
    </source>
</evidence>
<dbReference type="InterPro" id="IPR021655">
    <property type="entry name" value="Put_metal-bd"/>
</dbReference>
<dbReference type="PROSITE" id="PS51257">
    <property type="entry name" value="PROKAR_LIPOPROTEIN"/>
    <property type="match status" value="1"/>
</dbReference>
<dbReference type="STRING" id="246197.MXAN_2551"/>
<protein>
    <submittedName>
        <fullName evidence="2">Lipoprotein</fullName>
    </submittedName>
</protein>
<dbReference type="Pfam" id="PF11617">
    <property type="entry name" value="Cu-binding_MopE"/>
    <property type="match status" value="3"/>
</dbReference>
<sequence>MNRIFLACLVLLSGMACTVPSLDELHPCDINDLMGDSVDAFLGDRPTCRALKVSIDYSGFLPGCVLVSARDEASGKASTAEIAGKGDRSGGSLVASVFAPSSWGDSVQVEARAFEQNCEATPVMTRSILVSPKTGKTETVTLSLQATDADGDGYVSVLTGGTDCNDNNASIHPAATELCNDVDDNCNGQSDTVELRLGQSCTEGEGCEGVRACGGNGEVLCDMPLAVYAYPDVDQDRHGDRKAAPVAFCTGIPQGYVTGPADDCNDNNASIRPGATELCNGVDDNCNDQIDETFPDLGTACTAAAQCAGVYVCDASGIATTCQPTMFPNNWYLDGDGDGFGVGTAVSSCVPPGTDYATTGGDCNDGNPFTYPGAPELCDALDNNCDGNVEGPEVCPSGGASWAARSVGASDQEWRSIFTGLPGDVTVSGNQGGTAILTPSSSTFQTNATNCGDSNRGWNAVWADMANQGRLYLGSSGGSLTFLDRPQNACTETHAMGRWVEGLVGIRHEGVLEIHGVTSTSGTSGNGLTFIWTGSVGSSALRFGTTPVSALYDVHGRTRSALFAVGGFDIGSSRGRIYRFNQNTRDWQTEAAHDYIPGLGRLRGVWVVNNRTAFAVGEFMGTQNTVLQWDGSTWSRMPFPNTNNETLTSVVAFGAKSVYVTAYNGRIYRYDGTQWQIIFENTNLRFNDIAGTSPADLWVAGSNGQILHWPQ</sequence>
<proteinExistence type="predicted"/>
<dbReference type="EnsemblBacteria" id="ABF90986">
    <property type="protein sequence ID" value="ABF90986"/>
    <property type="gene ID" value="MXAN_2551"/>
</dbReference>
<dbReference type="KEGG" id="mxa:MXAN_2551"/>
<feature type="signal peptide" evidence="1">
    <location>
        <begin position="1"/>
        <end position="18"/>
    </location>
</feature>
<keyword evidence="2" id="KW-0449">Lipoprotein</keyword>
<reference evidence="2 3" key="1">
    <citation type="journal article" date="2006" name="Proc. Natl. Acad. Sci. U.S.A.">
        <title>Evolution of sensory complexity recorded in a myxobacterial genome.</title>
        <authorList>
            <person name="Goldman B.S."/>
            <person name="Nierman W.C."/>
            <person name="Kaiser D."/>
            <person name="Slater S.C."/>
            <person name="Durkin A.S."/>
            <person name="Eisen J.A."/>
            <person name="Ronning C.M."/>
            <person name="Barbazuk W.B."/>
            <person name="Blanchard M."/>
            <person name="Field C."/>
            <person name="Halling C."/>
            <person name="Hinkle G."/>
            <person name="Iartchuk O."/>
            <person name="Kim H.S."/>
            <person name="Mackenzie C."/>
            <person name="Madupu R."/>
            <person name="Miller N."/>
            <person name="Shvartsbeyn A."/>
            <person name="Sullivan S.A."/>
            <person name="Vaudin M."/>
            <person name="Wiegand R."/>
            <person name="Kaplan H.B."/>
        </authorList>
    </citation>
    <scope>NUCLEOTIDE SEQUENCE [LARGE SCALE GENOMIC DNA]</scope>
    <source>
        <strain evidence="3">DK1622</strain>
    </source>
</reference>
<dbReference type="AlphaFoldDB" id="Q1D9A3"/>
<keyword evidence="1" id="KW-0732">Signal</keyword>
<dbReference type="EMBL" id="CP000113">
    <property type="protein sequence ID" value="ABF90986.1"/>
    <property type="molecule type" value="Genomic_DNA"/>
</dbReference>